<evidence type="ECO:0000259" key="3">
    <source>
        <dbReference type="PROSITE" id="PS51762"/>
    </source>
</evidence>
<dbReference type="Gene3D" id="2.60.120.200">
    <property type="match status" value="1"/>
</dbReference>
<gene>
    <name evidence="4" type="ORF">EV664_108144</name>
</gene>
<feature type="domain" description="GH16" evidence="3">
    <location>
        <begin position="21"/>
        <end position="291"/>
    </location>
</feature>
<dbReference type="InterPro" id="IPR050546">
    <property type="entry name" value="Glycosyl_Hydrlase_16"/>
</dbReference>
<dbReference type="GO" id="GO:0004553">
    <property type="term" value="F:hydrolase activity, hydrolyzing O-glycosyl compounds"/>
    <property type="evidence" value="ECO:0007669"/>
    <property type="project" value="InterPro"/>
</dbReference>
<dbReference type="Proteomes" id="UP000295493">
    <property type="component" value="Unassembled WGS sequence"/>
</dbReference>
<dbReference type="PANTHER" id="PTHR10963:SF55">
    <property type="entry name" value="GLYCOSIDE HYDROLASE FAMILY 16 PROTEIN"/>
    <property type="match status" value="1"/>
</dbReference>
<dbReference type="CDD" id="cd08023">
    <property type="entry name" value="GH16_laminarinase_like"/>
    <property type="match status" value="1"/>
</dbReference>
<dbReference type="GO" id="GO:0005975">
    <property type="term" value="P:carbohydrate metabolic process"/>
    <property type="evidence" value="ECO:0007669"/>
    <property type="project" value="InterPro"/>
</dbReference>
<dbReference type="Pfam" id="PF00722">
    <property type="entry name" value="Glyco_hydro_16"/>
    <property type="match status" value="1"/>
</dbReference>
<sequence length="298" mass="33062">MIRQLMVAIAGLASLGVGNAPDTASAPARIDKSAMRLVFEERFAARPDFYDPVSNPTGRWKTNYAFGVQEPKSPKAWETRTLRPNQELQYYGSPADQGKSYAWKPGSLTLVARKGVAPADSQAKSLSYVSGLITTERSFTMRYGYFEARVALPAGKGLWPAFWLLPPFQPGRKVQPQQEVDVFETIGERNLIHATVHTDRNGKKIPNGQELPVDDVTRPHDYGVLVEPSRITWYVDGIAERSVPNKDFHQPTYMLLNLAVGGKWPGAPDAQTHFPARMKIYRVSAYATADSQIATPGR</sequence>
<accession>A0A4R6FII2</accession>
<feature type="signal peptide" evidence="2">
    <location>
        <begin position="1"/>
        <end position="19"/>
    </location>
</feature>
<comment type="caution">
    <text evidence="4">The sequence shown here is derived from an EMBL/GenBank/DDBJ whole genome shotgun (WGS) entry which is preliminary data.</text>
</comment>
<comment type="similarity">
    <text evidence="1">Belongs to the glycosyl hydrolase 16 family.</text>
</comment>
<dbReference type="PANTHER" id="PTHR10963">
    <property type="entry name" value="GLYCOSYL HYDROLASE-RELATED"/>
    <property type="match status" value="1"/>
</dbReference>
<dbReference type="EMBL" id="SNWD01000008">
    <property type="protein sequence ID" value="TDN81202.1"/>
    <property type="molecule type" value="Genomic_DNA"/>
</dbReference>
<keyword evidence="5" id="KW-1185">Reference proteome</keyword>
<organism evidence="4 5">
    <name type="scientific">Stakelama pacifica</name>
    <dbReference type="NCBI Taxonomy" id="517720"/>
    <lineage>
        <taxon>Bacteria</taxon>
        <taxon>Pseudomonadati</taxon>
        <taxon>Pseudomonadota</taxon>
        <taxon>Alphaproteobacteria</taxon>
        <taxon>Sphingomonadales</taxon>
        <taxon>Sphingomonadaceae</taxon>
        <taxon>Stakelama</taxon>
    </lineage>
</organism>
<dbReference type="InterPro" id="IPR000757">
    <property type="entry name" value="Beta-glucanase-like"/>
</dbReference>
<name>A0A4R6FII2_9SPHN</name>
<feature type="chain" id="PRO_5020750844" evidence="2">
    <location>
        <begin position="20"/>
        <end position="298"/>
    </location>
</feature>
<reference evidence="4 5" key="1">
    <citation type="submission" date="2019-03" db="EMBL/GenBank/DDBJ databases">
        <title>Genomic Encyclopedia of Type Strains, Phase IV (KMG-IV): sequencing the most valuable type-strain genomes for metagenomic binning, comparative biology and taxonomic classification.</title>
        <authorList>
            <person name="Goeker M."/>
        </authorList>
    </citation>
    <scope>NUCLEOTIDE SEQUENCE [LARGE SCALE GENOMIC DNA]</scope>
    <source>
        <strain evidence="4 5">DSM 25059</strain>
    </source>
</reference>
<evidence type="ECO:0000256" key="1">
    <source>
        <dbReference type="ARBA" id="ARBA00006865"/>
    </source>
</evidence>
<dbReference type="SUPFAM" id="SSF49899">
    <property type="entry name" value="Concanavalin A-like lectins/glucanases"/>
    <property type="match status" value="1"/>
</dbReference>
<protein>
    <submittedName>
        <fullName evidence="4">Beta-glucanase (GH16 family)</fullName>
    </submittedName>
</protein>
<keyword evidence="2" id="KW-0732">Signal</keyword>
<dbReference type="PROSITE" id="PS51762">
    <property type="entry name" value="GH16_2"/>
    <property type="match status" value="1"/>
</dbReference>
<proteinExistence type="inferred from homology"/>
<dbReference type="AlphaFoldDB" id="A0A4R6FII2"/>
<dbReference type="RefSeq" id="WP_133496049.1">
    <property type="nucleotide sequence ID" value="NZ_BMLU01000008.1"/>
</dbReference>
<dbReference type="InterPro" id="IPR013320">
    <property type="entry name" value="ConA-like_dom_sf"/>
</dbReference>
<evidence type="ECO:0000313" key="5">
    <source>
        <dbReference type="Proteomes" id="UP000295493"/>
    </source>
</evidence>
<evidence type="ECO:0000313" key="4">
    <source>
        <dbReference type="EMBL" id="TDN81202.1"/>
    </source>
</evidence>
<evidence type="ECO:0000256" key="2">
    <source>
        <dbReference type="SAM" id="SignalP"/>
    </source>
</evidence>
<dbReference type="OrthoDB" id="9809583at2"/>